<dbReference type="PROSITE" id="PS50928">
    <property type="entry name" value="ABC_TM1"/>
    <property type="match status" value="1"/>
</dbReference>
<feature type="transmembrane region" description="Helical" evidence="7">
    <location>
        <begin position="96"/>
        <end position="123"/>
    </location>
</feature>
<dbReference type="Pfam" id="PF00528">
    <property type="entry name" value="BPD_transp_1"/>
    <property type="match status" value="1"/>
</dbReference>
<evidence type="ECO:0000259" key="8">
    <source>
        <dbReference type="PROSITE" id="PS50928"/>
    </source>
</evidence>
<dbReference type="Proteomes" id="UP000470875">
    <property type="component" value="Unassembled WGS sequence"/>
</dbReference>
<evidence type="ECO:0000256" key="3">
    <source>
        <dbReference type="ARBA" id="ARBA00022475"/>
    </source>
</evidence>
<gene>
    <name evidence="9" type="ORF">FYJ24_11065</name>
</gene>
<keyword evidence="4 7" id="KW-0812">Transmembrane</keyword>
<name>A0A6N7WAN3_9ACTO</name>
<comment type="subcellular location">
    <subcellularLocation>
        <location evidence="1 7">Cell membrane</location>
        <topology evidence="1 7">Multi-pass membrane protein</topology>
    </subcellularLocation>
</comment>
<evidence type="ECO:0000313" key="10">
    <source>
        <dbReference type="Proteomes" id="UP000470875"/>
    </source>
</evidence>
<evidence type="ECO:0000256" key="2">
    <source>
        <dbReference type="ARBA" id="ARBA00022448"/>
    </source>
</evidence>
<feature type="transmembrane region" description="Helical" evidence="7">
    <location>
        <begin position="237"/>
        <end position="263"/>
    </location>
</feature>
<keyword evidence="5 7" id="KW-1133">Transmembrane helix</keyword>
<feature type="transmembrane region" description="Helical" evidence="7">
    <location>
        <begin position="135"/>
        <end position="159"/>
    </location>
</feature>
<evidence type="ECO:0000256" key="7">
    <source>
        <dbReference type="RuleBase" id="RU363032"/>
    </source>
</evidence>
<dbReference type="CDD" id="cd06261">
    <property type="entry name" value="TM_PBP2"/>
    <property type="match status" value="1"/>
</dbReference>
<dbReference type="InterPro" id="IPR035906">
    <property type="entry name" value="MetI-like_sf"/>
</dbReference>
<dbReference type="GO" id="GO:0055085">
    <property type="term" value="P:transmembrane transport"/>
    <property type="evidence" value="ECO:0007669"/>
    <property type="project" value="InterPro"/>
</dbReference>
<keyword evidence="6 7" id="KW-0472">Membrane</keyword>
<dbReference type="Pfam" id="PF19300">
    <property type="entry name" value="BPD_transp_1_N"/>
    <property type="match status" value="1"/>
</dbReference>
<dbReference type="EMBL" id="VULO01000014">
    <property type="protein sequence ID" value="MSS85286.1"/>
    <property type="molecule type" value="Genomic_DNA"/>
</dbReference>
<dbReference type="InterPro" id="IPR000515">
    <property type="entry name" value="MetI-like"/>
</dbReference>
<dbReference type="Gene3D" id="1.10.3720.10">
    <property type="entry name" value="MetI-like"/>
    <property type="match status" value="1"/>
</dbReference>
<reference evidence="9 10" key="1">
    <citation type="submission" date="2019-08" db="EMBL/GenBank/DDBJ databases">
        <title>In-depth cultivation of the pig gut microbiome towards novel bacterial diversity and tailored functional studies.</title>
        <authorList>
            <person name="Wylensek D."/>
            <person name="Hitch T.C.A."/>
            <person name="Clavel T."/>
        </authorList>
    </citation>
    <scope>NUCLEOTIDE SEQUENCE [LARGE SCALE GENOMIC DNA]</scope>
    <source>
        <strain evidence="9 10">WB03_NA08</strain>
    </source>
</reference>
<evidence type="ECO:0000313" key="9">
    <source>
        <dbReference type="EMBL" id="MSS85286.1"/>
    </source>
</evidence>
<feature type="transmembrane region" description="Helical" evidence="7">
    <location>
        <begin position="179"/>
        <end position="199"/>
    </location>
</feature>
<evidence type="ECO:0000256" key="4">
    <source>
        <dbReference type="ARBA" id="ARBA00022692"/>
    </source>
</evidence>
<evidence type="ECO:0000256" key="5">
    <source>
        <dbReference type="ARBA" id="ARBA00022989"/>
    </source>
</evidence>
<dbReference type="AlphaFoldDB" id="A0A6N7WAN3"/>
<feature type="transmembrane region" description="Helical" evidence="7">
    <location>
        <begin position="12"/>
        <end position="32"/>
    </location>
</feature>
<organism evidence="9 10">
    <name type="scientific">Scrofimicrobium canadense</name>
    <dbReference type="NCBI Taxonomy" id="2652290"/>
    <lineage>
        <taxon>Bacteria</taxon>
        <taxon>Bacillati</taxon>
        <taxon>Actinomycetota</taxon>
        <taxon>Actinomycetes</taxon>
        <taxon>Actinomycetales</taxon>
        <taxon>Actinomycetaceae</taxon>
        <taxon>Scrofimicrobium</taxon>
    </lineage>
</organism>
<proteinExistence type="inferred from homology"/>
<evidence type="ECO:0000256" key="6">
    <source>
        <dbReference type="ARBA" id="ARBA00023136"/>
    </source>
</evidence>
<comment type="similarity">
    <text evidence="7">Belongs to the binding-protein-dependent transport system permease family.</text>
</comment>
<dbReference type="SUPFAM" id="SSF161098">
    <property type="entry name" value="MetI-like"/>
    <property type="match status" value="1"/>
</dbReference>
<dbReference type="PANTHER" id="PTHR43163">
    <property type="entry name" value="DIPEPTIDE TRANSPORT SYSTEM PERMEASE PROTEIN DPPB-RELATED"/>
    <property type="match status" value="1"/>
</dbReference>
<keyword evidence="2 7" id="KW-0813">Transport</keyword>
<dbReference type="InterPro" id="IPR045621">
    <property type="entry name" value="BPD_transp_1_N"/>
</dbReference>
<evidence type="ECO:0000256" key="1">
    <source>
        <dbReference type="ARBA" id="ARBA00004651"/>
    </source>
</evidence>
<comment type="caution">
    <text evidence="9">The sequence shown here is derived from an EMBL/GenBank/DDBJ whole genome shotgun (WGS) entry which is preliminary data.</text>
</comment>
<protein>
    <submittedName>
        <fullName evidence="9">ABC transporter permease</fullName>
    </submittedName>
</protein>
<dbReference type="GO" id="GO:0005886">
    <property type="term" value="C:plasma membrane"/>
    <property type="evidence" value="ECO:0007669"/>
    <property type="project" value="UniProtKB-SubCell"/>
</dbReference>
<feature type="domain" description="ABC transmembrane type-1" evidence="8">
    <location>
        <begin position="96"/>
        <end position="302"/>
    </location>
</feature>
<feature type="transmembrane region" description="Helical" evidence="7">
    <location>
        <begin position="283"/>
        <end position="302"/>
    </location>
</feature>
<accession>A0A6N7WAN3</accession>
<dbReference type="PANTHER" id="PTHR43163:SF6">
    <property type="entry name" value="DIPEPTIDE TRANSPORT SYSTEM PERMEASE PROTEIN DPPB-RELATED"/>
    <property type="match status" value="1"/>
</dbReference>
<sequence>MHGWKGAVRTLVSLLISLFLASVLIFTLIRMLPGDTAAATLGVGTTPEQLQQLREELGTDQPVWTQYGTWLHDLFTGQTVSLVSKAPLSDLLSHRLAITVPLSLGAFFLAVVISVPLGVLAAMKRRSPLGVAISAFSQVGLAVPVFWVGVILVWVFALTLGWFPSGNFPRTGWETPGQAIWALTLPAFTIAIVMSAVMVRYIRSSVLDVLDTEYMRTARSLGQSRWQAFLRHGLRNAAVPVVAILGIELGTSLLGAVVVENVFALPGLGQLLLQSTTSRDLPIVQNLVMLLTAVVLILNALVDTIQRSIDPRLRQEEAL</sequence>
<keyword evidence="10" id="KW-1185">Reference proteome</keyword>
<keyword evidence="3" id="KW-1003">Cell membrane</keyword>